<proteinExistence type="inferred from homology"/>
<evidence type="ECO:0000256" key="2">
    <source>
        <dbReference type="ARBA" id="ARBA00022723"/>
    </source>
</evidence>
<dbReference type="eggNOG" id="KOG0158">
    <property type="taxonomic scope" value="Eukaryota"/>
</dbReference>
<keyword evidence="3 4" id="KW-0408">Iron</keyword>
<evidence type="ECO:0000256" key="4">
    <source>
        <dbReference type="PIRSR" id="PIRSR602401-1"/>
    </source>
</evidence>
<keyword evidence="2 4" id="KW-0479">Metal-binding</keyword>
<dbReference type="PANTHER" id="PTHR24305">
    <property type="entry name" value="CYTOCHROME P450"/>
    <property type="match status" value="1"/>
</dbReference>
<dbReference type="HOGENOM" id="CLU_001570_14_0_1"/>
<protein>
    <recommendedName>
        <fullName evidence="8">Cytochrome P450</fullName>
    </recommendedName>
</protein>
<dbReference type="GO" id="GO:0016705">
    <property type="term" value="F:oxidoreductase activity, acting on paired donors, with incorporation or reduction of molecular oxygen"/>
    <property type="evidence" value="ECO:0007669"/>
    <property type="project" value="InterPro"/>
</dbReference>
<dbReference type="InterPro" id="IPR036396">
    <property type="entry name" value="Cyt_P450_sf"/>
</dbReference>
<sequence length="455" mass="51601">MYRVYVGDMHTVQRQLHEQYGPVVRIGPNEVSTADLSTLPQIYRNQRPLIKTDFYSVWGGGTISEQLDLFAETNERVHSNRRRTVNPVYTLTNVLKNETYINKVSELFIQRLGEFADRGESLDFGEWLQMYTFDVVGEIFFGSMFGFLEHSKDHEAYIASLDALMPVLCVAAVASNYMRPLVMGSAIAIPVVFKALKALESIRNAAVIATKKRVKEVEDGKVPRNDMLQQLFDIVQEKGEKANFSGREVTLEAYVAMLAGSDTTAIAFRATFYYLVRNPEMLRKAQAEIDAAVAAGLLSSPVKYSEATTKLPYICASIKEAMRMHPSVGLSMQRYAPEEGIETGNKFIPKGYRIGMNPAVVHFDKQVFGDDADEFRPERWLVSEEQWKAMDKCLLTFGAGTRTCVGKNISLVELHTLVPEVLRHFKLEMTHDQPWTTSNRWFNKQTGLTMKFVRR</sequence>
<dbReference type="PRINTS" id="PR00385">
    <property type="entry name" value="P450"/>
</dbReference>
<dbReference type="InterPro" id="IPR017972">
    <property type="entry name" value="Cyt_P450_CS"/>
</dbReference>
<dbReference type="GO" id="GO:0005506">
    <property type="term" value="F:iron ion binding"/>
    <property type="evidence" value="ECO:0007669"/>
    <property type="project" value="InterPro"/>
</dbReference>
<dbReference type="STRING" id="671987.R0KFW9"/>
<keyword evidence="5" id="KW-0560">Oxidoreductase</keyword>
<dbReference type="GO" id="GO:0020037">
    <property type="term" value="F:heme binding"/>
    <property type="evidence" value="ECO:0007669"/>
    <property type="project" value="InterPro"/>
</dbReference>
<gene>
    <name evidence="6" type="ORF">SETTUDRAFT_152774</name>
</gene>
<dbReference type="InterPro" id="IPR050121">
    <property type="entry name" value="Cytochrome_P450_monoxygenase"/>
</dbReference>
<name>R0KFW9_EXST2</name>
<evidence type="ECO:0000256" key="5">
    <source>
        <dbReference type="RuleBase" id="RU000461"/>
    </source>
</evidence>
<dbReference type="InterPro" id="IPR002401">
    <property type="entry name" value="Cyt_P450_E_grp-I"/>
</dbReference>
<evidence type="ECO:0000313" key="7">
    <source>
        <dbReference type="Proteomes" id="UP000016935"/>
    </source>
</evidence>
<accession>R0KFW9</accession>
<feature type="binding site" description="axial binding residue" evidence="4">
    <location>
        <position position="404"/>
    </location>
    <ligand>
        <name>heme</name>
        <dbReference type="ChEBI" id="CHEBI:30413"/>
    </ligand>
    <ligandPart>
        <name>Fe</name>
        <dbReference type="ChEBI" id="CHEBI:18248"/>
    </ligandPart>
</feature>
<evidence type="ECO:0000256" key="1">
    <source>
        <dbReference type="ARBA" id="ARBA00001971"/>
    </source>
</evidence>
<keyword evidence="4 5" id="KW-0349">Heme</keyword>
<dbReference type="EMBL" id="KB908481">
    <property type="protein sequence ID" value="EOA91723.1"/>
    <property type="molecule type" value="Genomic_DNA"/>
</dbReference>
<reference evidence="6 7" key="2">
    <citation type="journal article" date="2013" name="PLoS Genet.">
        <title>Comparative genome structure, secondary metabolite, and effector coding capacity across Cochliobolus pathogens.</title>
        <authorList>
            <person name="Condon B.J."/>
            <person name="Leng Y."/>
            <person name="Wu D."/>
            <person name="Bushley K.E."/>
            <person name="Ohm R.A."/>
            <person name="Otillar R."/>
            <person name="Martin J."/>
            <person name="Schackwitz W."/>
            <person name="Grimwood J."/>
            <person name="MohdZainudin N."/>
            <person name="Xue C."/>
            <person name="Wang R."/>
            <person name="Manning V.A."/>
            <person name="Dhillon B."/>
            <person name="Tu Z.J."/>
            <person name="Steffenson B.J."/>
            <person name="Salamov A."/>
            <person name="Sun H."/>
            <person name="Lowry S."/>
            <person name="LaButti K."/>
            <person name="Han J."/>
            <person name="Copeland A."/>
            <person name="Lindquist E."/>
            <person name="Barry K."/>
            <person name="Schmutz J."/>
            <person name="Baker S.E."/>
            <person name="Ciuffetti L.M."/>
            <person name="Grigoriev I.V."/>
            <person name="Zhong S."/>
            <person name="Turgeon B.G."/>
        </authorList>
    </citation>
    <scope>NUCLEOTIDE SEQUENCE [LARGE SCALE GENOMIC DNA]</scope>
    <source>
        <strain evidence="7">28A</strain>
    </source>
</reference>
<dbReference type="PRINTS" id="PR00463">
    <property type="entry name" value="EP450I"/>
</dbReference>
<organism evidence="6 7">
    <name type="scientific">Exserohilum turcicum (strain 28A)</name>
    <name type="common">Northern leaf blight fungus</name>
    <name type="synonym">Setosphaeria turcica</name>
    <dbReference type="NCBI Taxonomy" id="671987"/>
    <lineage>
        <taxon>Eukaryota</taxon>
        <taxon>Fungi</taxon>
        <taxon>Dikarya</taxon>
        <taxon>Ascomycota</taxon>
        <taxon>Pezizomycotina</taxon>
        <taxon>Dothideomycetes</taxon>
        <taxon>Pleosporomycetidae</taxon>
        <taxon>Pleosporales</taxon>
        <taxon>Pleosporineae</taxon>
        <taxon>Pleosporaceae</taxon>
        <taxon>Exserohilum</taxon>
    </lineage>
</organism>
<dbReference type="GO" id="GO:0004497">
    <property type="term" value="F:monooxygenase activity"/>
    <property type="evidence" value="ECO:0007669"/>
    <property type="project" value="UniProtKB-KW"/>
</dbReference>
<dbReference type="RefSeq" id="XP_008020816.1">
    <property type="nucleotide sequence ID" value="XM_008022625.1"/>
</dbReference>
<dbReference type="Proteomes" id="UP000016935">
    <property type="component" value="Unassembled WGS sequence"/>
</dbReference>
<reference evidence="6 7" key="1">
    <citation type="journal article" date="2012" name="PLoS Pathog.">
        <title>Diverse lifestyles and strategies of plant pathogenesis encoded in the genomes of eighteen Dothideomycetes fungi.</title>
        <authorList>
            <person name="Ohm R.A."/>
            <person name="Feau N."/>
            <person name="Henrissat B."/>
            <person name="Schoch C.L."/>
            <person name="Horwitz B.A."/>
            <person name="Barry K.W."/>
            <person name="Condon B.J."/>
            <person name="Copeland A.C."/>
            <person name="Dhillon B."/>
            <person name="Glaser F."/>
            <person name="Hesse C.N."/>
            <person name="Kosti I."/>
            <person name="LaButti K."/>
            <person name="Lindquist E.A."/>
            <person name="Lucas S."/>
            <person name="Salamov A.A."/>
            <person name="Bradshaw R.E."/>
            <person name="Ciuffetti L."/>
            <person name="Hamelin R.C."/>
            <person name="Kema G.H.J."/>
            <person name="Lawrence C."/>
            <person name="Scott J.A."/>
            <person name="Spatafora J.W."/>
            <person name="Turgeon B.G."/>
            <person name="de Wit P.J.G.M."/>
            <person name="Zhong S."/>
            <person name="Goodwin S.B."/>
            <person name="Grigoriev I.V."/>
        </authorList>
    </citation>
    <scope>NUCLEOTIDE SEQUENCE [LARGE SCALE GENOMIC DNA]</scope>
    <source>
        <strain evidence="7">28A</strain>
    </source>
</reference>
<evidence type="ECO:0000313" key="6">
    <source>
        <dbReference type="EMBL" id="EOA91723.1"/>
    </source>
</evidence>
<keyword evidence="5" id="KW-0503">Monooxygenase</keyword>
<keyword evidence="7" id="KW-1185">Reference proteome</keyword>
<dbReference type="AlphaFoldDB" id="R0KFW9"/>
<evidence type="ECO:0000256" key="3">
    <source>
        <dbReference type="ARBA" id="ARBA00023004"/>
    </source>
</evidence>
<comment type="similarity">
    <text evidence="5">Belongs to the cytochrome P450 family.</text>
</comment>
<dbReference type="Pfam" id="PF00067">
    <property type="entry name" value="p450"/>
    <property type="match status" value="1"/>
</dbReference>
<comment type="cofactor">
    <cofactor evidence="1 4">
        <name>heme</name>
        <dbReference type="ChEBI" id="CHEBI:30413"/>
    </cofactor>
</comment>
<dbReference type="CDD" id="cd11060">
    <property type="entry name" value="CYP57A1-like"/>
    <property type="match status" value="1"/>
</dbReference>
<dbReference type="SUPFAM" id="SSF48264">
    <property type="entry name" value="Cytochrome P450"/>
    <property type="match status" value="1"/>
</dbReference>
<dbReference type="GeneID" id="19397224"/>
<evidence type="ECO:0008006" key="8">
    <source>
        <dbReference type="Google" id="ProtNLM"/>
    </source>
</evidence>
<dbReference type="InterPro" id="IPR001128">
    <property type="entry name" value="Cyt_P450"/>
</dbReference>
<dbReference type="PROSITE" id="PS00086">
    <property type="entry name" value="CYTOCHROME_P450"/>
    <property type="match status" value="1"/>
</dbReference>
<dbReference type="OrthoDB" id="3934656at2759"/>
<dbReference type="PANTHER" id="PTHR24305:SF229">
    <property type="entry name" value="P450, PUTATIVE (EUROFUNG)-RELATED"/>
    <property type="match status" value="1"/>
</dbReference>
<dbReference type="Gene3D" id="1.10.630.10">
    <property type="entry name" value="Cytochrome P450"/>
    <property type="match status" value="1"/>
</dbReference>